<dbReference type="GO" id="GO:0030515">
    <property type="term" value="F:snoRNA binding"/>
    <property type="evidence" value="ECO:0007669"/>
    <property type="project" value="TreeGrafter"/>
</dbReference>
<dbReference type="PANTHER" id="PTHR13457:SF1">
    <property type="entry name" value="HEAT REPEAT-CONTAINING PROTEIN 1"/>
    <property type="match status" value="1"/>
</dbReference>
<comment type="subcellular location">
    <subcellularLocation>
        <location evidence="1 8">Nucleus</location>
        <location evidence="1 8">Nucleolus</location>
    </subcellularLocation>
</comment>
<evidence type="ECO:0000256" key="8">
    <source>
        <dbReference type="RuleBase" id="RU367065"/>
    </source>
</evidence>
<keyword evidence="11" id="KW-1185">Reference proteome</keyword>
<evidence type="ECO:0000256" key="1">
    <source>
        <dbReference type="ARBA" id="ARBA00004604"/>
    </source>
</evidence>
<dbReference type="InterPro" id="IPR016024">
    <property type="entry name" value="ARM-type_fold"/>
</dbReference>
<dbReference type="GO" id="GO:0000462">
    <property type="term" value="P:maturation of SSU-rRNA from tricistronic rRNA transcript (SSU-rRNA, 5.8S rRNA, LSU-rRNA)"/>
    <property type="evidence" value="ECO:0007669"/>
    <property type="project" value="TreeGrafter"/>
</dbReference>
<dbReference type="GO" id="GO:0032040">
    <property type="term" value="C:small-subunit processome"/>
    <property type="evidence" value="ECO:0007669"/>
    <property type="project" value="TreeGrafter"/>
</dbReference>
<keyword evidence="4 8" id="KW-0690">Ribosome biogenesis</keyword>
<comment type="similarity">
    <text evidence="2 8">Belongs to the HEATR1/UTP10 family.</text>
</comment>
<dbReference type="GO" id="GO:0034455">
    <property type="term" value="C:t-UTP complex"/>
    <property type="evidence" value="ECO:0007669"/>
    <property type="project" value="TreeGrafter"/>
</dbReference>
<dbReference type="GO" id="GO:0030686">
    <property type="term" value="C:90S preribosome"/>
    <property type="evidence" value="ECO:0007669"/>
    <property type="project" value="TreeGrafter"/>
</dbReference>
<comment type="subunit">
    <text evidence="8">Component of the ribosomal small subunit (SSU) processome.</text>
</comment>
<dbReference type="STRING" id="215637.A0A4P9ZQL0"/>
<dbReference type="InterPro" id="IPR012954">
    <property type="entry name" value="BP28_C_dom"/>
</dbReference>
<dbReference type="GO" id="GO:0045943">
    <property type="term" value="P:positive regulation of transcription by RNA polymerase I"/>
    <property type="evidence" value="ECO:0007669"/>
    <property type="project" value="TreeGrafter"/>
</dbReference>
<dbReference type="SUPFAM" id="SSF48371">
    <property type="entry name" value="ARM repeat"/>
    <property type="match status" value="1"/>
</dbReference>
<evidence type="ECO:0000256" key="2">
    <source>
        <dbReference type="ARBA" id="ARBA00010559"/>
    </source>
</evidence>
<evidence type="ECO:0000256" key="3">
    <source>
        <dbReference type="ARBA" id="ARBA00015399"/>
    </source>
</evidence>
<name>A0A4P9ZQL0_9FUNG</name>
<dbReference type="AlphaFoldDB" id="A0A4P9ZQL0"/>
<dbReference type="PANTHER" id="PTHR13457">
    <property type="entry name" value="BAP28"/>
    <property type="match status" value="1"/>
</dbReference>
<dbReference type="EMBL" id="ML002790">
    <property type="protein sequence ID" value="RKP35774.1"/>
    <property type="molecule type" value="Genomic_DNA"/>
</dbReference>
<dbReference type="InterPro" id="IPR011989">
    <property type="entry name" value="ARM-like"/>
</dbReference>
<comment type="function">
    <text evidence="8">Involved in nucleolar processing of pre-18S ribosomal RNA.</text>
</comment>
<dbReference type="Proteomes" id="UP000268162">
    <property type="component" value="Unassembled WGS sequence"/>
</dbReference>
<keyword evidence="5 8" id="KW-0698">rRNA processing</keyword>
<evidence type="ECO:0000256" key="4">
    <source>
        <dbReference type="ARBA" id="ARBA00022517"/>
    </source>
</evidence>
<feature type="domain" description="BP28 C-terminal" evidence="9">
    <location>
        <begin position="1"/>
        <end position="80"/>
    </location>
</feature>
<evidence type="ECO:0000256" key="5">
    <source>
        <dbReference type="ARBA" id="ARBA00022552"/>
    </source>
</evidence>
<feature type="non-terminal residue" evidence="10">
    <location>
        <position position="1"/>
    </location>
</feature>
<organism evidence="10 11">
    <name type="scientific">Dimargaris cristalligena</name>
    <dbReference type="NCBI Taxonomy" id="215637"/>
    <lineage>
        <taxon>Eukaryota</taxon>
        <taxon>Fungi</taxon>
        <taxon>Fungi incertae sedis</taxon>
        <taxon>Zoopagomycota</taxon>
        <taxon>Kickxellomycotina</taxon>
        <taxon>Dimargaritomycetes</taxon>
        <taxon>Dimargaritales</taxon>
        <taxon>Dimargaritaceae</taxon>
        <taxon>Dimargaris</taxon>
    </lineage>
</organism>
<evidence type="ECO:0000259" key="9">
    <source>
        <dbReference type="Pfam" id="PF08146"/>
    </source>
</evidence>
<evidence type="ECO:0000256" key="7">
    <source>
        <dbReference type="ARBA" id="ARBA00023274"/>
    </source>
</evidence>
<dbReference type="InterPro" id="IPR040191">
    <property type="entry name" value="UTP10"/>
</dbReference>
<accession>A0A4P9ZQL0</accession>
<gene>
    <name evidence="10" type="ORF">BJ085DRAFT_15497</name>
</gene>
<dbReference type="Gene3D" id="1.25.10.10">
    <property type="entry name" value="Leucine-rich Repeat Variant"/>
    <property type="match status" value="1"/>
</dbReference>
<sequence>RPFLLKLVAWATGTSIGDDSQPAPLLLAHRQTTLFHLVDSLVLRLRSIATPYYMYVLPHTLRVLKAHTVLNDIPAQLSKVVKTDTEALPAIRHDKDDFCRPQVFEQLLTPMVQQVVQIALTTKSTTVVAPALGALAKRYNKEDQWKALNHQVLMFTRNPHNYVRVAALLIIQHLYNTLKEELLILLPETIPFLFEVIEDEDPWVEKTAQQTVNLIEQYLGEPLRRYFE</sequence>
<keyword evidence="7 8" id="KW-0687">Ribonucleoprotein</keyword>
<keyword evidence="6 8" id="KW-0539">Nucleus</keyword>
<proteinExistence type="inferred from homology"/>
<evidence type="ECO:0000256" key="6">
    <source>
        <dbReference type="ARBA" id="ARBA00023242"/>
    </source>
</evidence>
<evidence type="ECO:0000313" key="11">
    <source>
        <dbReference type="Proteomes" id="UP000268162"/>
    </source>
</evidence>
<reference evidence="11" key="1">
    <citation type="journal article" date="2018" name="Nat. Microbiol.">
        <title>Leveraging single-cell genomics to expand the fungal tree of life.</title>
        <authorList>
            <person name="Ahrendt S.R."/>
            <person name="Quandt C.A."/>
            <person name="Ciobanu D."/>
            <person name="Clum A."/>
            <person name="Salamov A."/>
            <person name="Andreopoulos B."/>
            <person name="Cheng J.F."/>
            <person name="Woyke T."/>
            <person name="Pelin A."/>
            <person name="Henrissat B."/>
            <person name="Reynolds N.K."/>
            <person name="Benny G.L."/>
            <person name="Smith M.E."/>
            <person name="James T.Y."/>
            <person name="Grigoriev I.V."/>
        </authorList>
    </citation>
    <scope>NUCLEOTIDE SEQUENCE [LARGE SCALE GENOMIC DNA]</scope>
    <source>
        <strain evidence="11">RSA 468</strain>
    </source>
</reference>
<evidence type="ECO:0000313" key="10">
    <source>
        <dbReference type="EMBL" id="RKP35774.1"/>
    </source>
</evidence>
<dbReference type="Pfam" id="PF08146">
    <property type="entry name" value="BP28CT"/>
    <property type="match status" value="1"/>
</dbReference>
<protein>
    <recommendedName>
        <fullName evidence="3 8">U3 small nucleolar RNA-associated protein 10</fullName>
    </recommendedName>
</protein>